<proteinExistence type="predicted"/>
<evidence type="ECO:0000313" key="1">
    <source>
        <dbReference type="EMBL" id="MBX72303.1"/>
    </source>
</evidence>
<accession>A0A2P2QZB1</accession>
<protein>
    <submittedName>
        <fullName evidence="1">Uncharacterized protein</fullName>
    </submittedName>
</protein>
<dbReference type="EMBL" id="GGEC01091819">
    <property type="protein sequence ID" value="MBX72303.1"/>
    <property type="molecule type" value="Transcribed_RNA"/>
</dbReference>
<organism evidence="1">
    <name type="scientific">Rhizophora mucronata</name>
    <name type="common">Asiatic mangrove</name>
    <dbReference type="NCBI Taxonomy" id="61149"/>
    <lineage>
        <taxon>Eukaryota</taxon>
        <taxon>Viridiplantae</taxon>
        <taxon>Streptophyta</taxon>
        <taxon>Embryophyta</taxon>
        <taxon>Tracheophyta</taxon>
        <taxon>Spermatophyta</taxon>
        <taxon>Magnoliopsida</taxon>
        <taxon>eudicotyledons</taxon>
        <taxon>Gunneridae</taxon>
        <taxon>Pentapetalae</taxon>
        <taxon>rosids</taxon>
        <taxon>fabids</taxon>
        <taxon>Malpighiales</taxon>
        <taxon>Rhizophoraceae</taxon>
        <taxon>Rhizophora</taxon>
    </lineage>
</organism>
<reference evidence="1" key="1">
    <citation type="submission" date="2018-02" db="EMBL/GenBank/DDBJ databases">
        <title>Rhizophora mucronata_Transcriptome.</title>
        <authorList>
            <person name="Meera S.P."/>
            <person name="Sreeshan A."/>
            <person name="Augustine A."/>
        </authorList>
    </citation>
    <scope>NUCLEOTIDE SEQUENCE</scope>
    <source>
        <tissue evidence="1">Leaf</tissue>
    </source>
</reference>
<name>A0A2P2QZB1_RHIMU</name>
<sequence length="10" mass="1317">MNTFILFYMH</sequence>